<name>A0A2H3D8Y3_ARMGA</name>
<evidence type="ECO:0000313" key="3">
    <source>
        <dbReference type="Proteomes" id="UP000217790"/>
    </source>
</evidence>
<evidence type="ECO:0000313" key="2">
    <source>
        <dbReference type="EMBL" id="PBK91721.1"/>
    </source>
</evidence>
<accession>A0A2H3D8Y3</accession>
<feature type="chain" id="PRO_5013789722" evidence="1">
    <location>
        <begin position="21"/>
        <end position="219"/>
    </location>
</feature>
<evidence type="ECO:0000256" key="1">
    <source>
        <dbReference type="SAM" id="SignalP"/>
    </source>
</evidence>
<keyword evidence="3" id="KW-1185">Reference proteome</keyword>
<reference evidence="3" key="1">
    <citation type="journal article" date="2017" name="Nat. Ecol. Evol.">
        <title>Genome expansion and lineage-specific genetic innovations in the forest pathogenic fungi Armillaria.</title>
        <authorList>
            <person name="Sipos G."/>
            <person name="Prasanna A.N."/>
            <person name="Walter M.C."/>
            <person name="O'Connor E."/>
            <person name="Balint B."/>
            <person name="Krizsan K."/>
            <person name="Kiss B."/>
            <person name="Hess J."/>
            <person name="Varga T."/>
            <person name="Slot J."/>
            <person name="Riley R."/>
            <person name="Boka B."/>
            <person name="Rigling D."/>
            <person name="Barry K."/>
            <person name="Lee J."/>
            <person name="Mihaltcheva S."/>
            <person name="LaButti K."/>
            <person name="Lipzen A."/>
            <person name="Waldron R."/>
            <person name="Moloney N.M."/>
            <person name="Sperisen C."/>
            <person name="Kredics L."/>
            <person name="Vagvoelgyi C."/>
            <person name="Patrignani A."/>
            <person name="Fitzpatrick D."/>
            <person name="Nagy I."/>
            <person name="Doyle S."/>
            <person name="Anderson J.B."/>
            <person name="Grigoriev I.V."/>
            <person name="Gueldener U."/>
            <person name="Muensterkoetter M."/>
            <person name="Nagy L.G."/>
        </authorList>
    </citation>
    <scope>NUCLEOTIDE SEQUENCE [LARGE SCALE GENOMIC DNA]</scope>
    <source>
        <strain evidence="3">Ar21-2</strain>
    </source>
</reference>
<feature type="signal peptide" evidence="1">
    <location>
        <begin position="1"/>
        <end position="20"/>
    </location>
</feature>
<dbReference type="Proteomes" id="UP000217790">
    <property type="component" value="Unassembled WGS sequence"/>
</dbReference>
<dbReference type="AlphaFoldDB" id="A0A2H3D8Y3"/>
<dbReference type="EMBL" id="KZ293661">
    <property type="protein sequence ID" value="PBK91721.1"/>
    <property type="molecule type" value="Genomic_DNA"/>
</dbReference>
<keyword evidence="1" id="KW-0732">Signal</keyword>
<protein>
    <submittedName>
        <fullName evidence="2">Uncharacterized protein</fullName>
    </submittedName>
</protein>
<gene>
    <name evidence="2" type="ORF">ARMGADRAFT_1064206</name>
</gene>
<proteinExistence type="predicted"/>
<organism evidence="2 3">
    <name type="scientific">Armillaria gallica</name>
    <name type="common">Bulbous honey fungus</name>
    <name type="synonym">Armillaria bulbosa</name>
    <dbReference type="NCBI Taxonomy" id="47427"/>
    <lineage>
        <taxon>Eukaryota</taxon>
        <taxon>Fungi</taxon>
        <taxon>Dikarya</taxon>
        <taxon>Basidiomycota</taxon>
        <taxon>Agaricomycotina</taxon>
        <taxon>Agaricomycetes</taxon>
        <taxon>Agaricomycetidae</taxon>
        <taxon>Agaricales</taxon>
        <taxon>Marasmiineae</taxon>
        <taxon>Physalacriaceae</taxon>
        <taxon>Armillaria</taxon>
    </lineage>
</organism>
<sequence length="219" mass="24820">MAHSGALTRFILKAPWLTIAQPLTLPFYVVKYDESWTPFATAVRWDSVFTRMRMFCDPKNMNRYIMFACVSASHCDRPYLAEKCDELGTTRRPAGVKHLVLLSLRFSGPDMTTYDGLPVGTTLSACLLIVWFGIRLVLASKFSASKPCGAARDTARGSLNRSDFRVERRIDEAVYLVSFALIDEPREKMNVNQEDPRRLTLPVQSVRTIGHELLAVYHI</sequence>
<dbReference type="InParanoid" id="A0A2H3D8Y3"/>